<dbReference type="GO" id="GO:0016020">
    <property type="term" value="C:membrane"/>
    <property type="evidence" value="ECO:0007669"/>
    <property type="project" value="InterPro"/>
</dbReference>
<evidence type="ECO:0000256" key="1">
    <source>
        <dbReference type="ARBA" id="ARBA00004236"/>
    </source>
</evidence>
<comment type="caution">
    <text evidence="7">The sequence shown here is derived from an EMBL/GenBank/DDBJ whole genome shotgun (WGS) entry which is preliminary data.</text>
</comment>
<evidence type="ECO:0000313" key="8">
    <source>
        <dbReference type="Proteomes" id="UP000553706"/>
    </source>
</evidence>
<dbReference type="AlphaFoldDB" id="A0A840VNJ1"/>
<dbReference type="RefSeq" id="WP_183266750.1">
    <property type="nucleotide sequence ID" value="NZ_JACHFJ010000009.1"/>
</dbReference>
<keyword evidence="3 6" id="KW-0812">Transmembrane</keyword>
<evidence type="ECO:0000313" key="7">
    <source>
        <dbReference type="EMBL" id="MBB5373729.1"/>
    </source>
</evidence>
<keyword evidence="8" id="KW-1185">Reference proteome</keyword>
<dbReference type="EMBL" id="JACHFJ010000009">
    <property type="protein sequence ID" value="MBB5373729.1"/>
    <property type="molecule type" value="Genomic_DNA"/>
</dbReference>
<keyword evidence="5 6" id="KW-0472">Membrane</keyword>
<keyword evidence="4 6" id="KW-1133">Transmembrane helix</keyword>
<keyword evidence="7" id="KW-0282">Flagellum</keyword>
<evidence type="ECO:0000256" key="5">
    <source>
        <dbReference type="ARBA" id="ARBA00023136"/>
    </source>
</evidence>
<comment type="subcellular location">
    <subcellularLocation>
        <location evidence="1">Cell membrane</location>
    </subcellularLocation>
</comment>
<dbReference type="GO" id="GO:0044781">
    <property type="term" value="P:bacterial-type flagellum organization"/>
    <property type="evidence" value="ECO:0007669"/>
    <property type="project" value="InterPro"/>
</dbReference>
<keyword evidence="7" id="KW-0969">Cilium</keyword>
<evidence type="ECO:0000256" key="3">
    <source>
        <dbReference type="ARBA" id="ARBA00022692"/>
    </source>
</evidence>
<proteinExistence type="predicted"/>
<keyword evidence="2" id="KW-1003">Cell membrane</keyword>
<evidence type="ECO:0000256" key="6">
    <source>
        <dbReference type="SAM" id="Phobius"/>
    </source>
</evidence>
<name>A0A840VNJ1_9PROT</name>
<protein>
    <submittedName>
        <fullName evidence="7">Flagellar biogenesis protein FliO</fullName>
    </submittedName>
</protein>
<keyword evidence="7" id="KW-0966">Cell projection</keyword>
<evidence type="ECO:0000256" key="4">
    <source>
        <dbReference type="ARBA" id="ARBA00022989"/>
    </source>
</evidence>
<organism evidence="7 8">
    <name type="scientific">Acidocella aromatica</name>
    <dbReference type="NCBI Taxonomy" id="1303579"/>
    <lineage>
        <taxon>Bacteria</taxon>
        <taxon>Pseudomonadati</taxon>
        <taxon>Pseudomonadota</taxon>
        <taxon>Alphaproteobacteria</taxon>
        <taxon>Acetobacterales</taxon>
        <taxon>Acidocellaceae</taxon>
        <taxon>Acidocella</taxon>
    </lineage>
</organism>
<reference evidence="7 8" key="1">
    <citation type="submission" date="2020-08" db="EMBL/GenBank/DDBJ databases">
        <title>Genomic Encyclopedia of Type Strains, Phase IV (KMG-IV): sequencing the most valuable type-strain genomes for metagenomic binning, comparative biology and taxonomic classification.</title>
        <authorList>
            <person name="Goeker M."/>
        </authorList>
    </citation>
    <scope>NUCLEOTIDE SEQUENCE [LARGE SCALE GENOMIC DNA]</scope>
    <source>
        <strain evidence="7 8">DSM 27026</strain>
    </source>
</reference>
<accession>A0A840VNJ1</accession>
<gene>
    <name evidence="7" type="ORF">HNP71_001994</name>
</gene>
<dbReference type="Proteomes" id="UP000553706">
    <property type="component" value="Unassembled WGS sequence"/>
</dbReference>
<dbReference type="Pfam" id="PF04347">
    <property type="entry name" value="FliO"/>
    <property type="match status" value="1"/>
</dbReference>
<dbReference type="InterPro" id="IPR022781">
    <property type="entry name" value="Flagellar_biosynth_FliO"/>
</dbReference>
<evidence type="ECO:0000256" key="2">
    <source>
        <dbReference type="ARBA" id="ARBA00022475"/>
    </source>
</evidence>
<feature type="transmembrane region" description="Helical" evidence="6">
    <location>
        <begin position="6"/>
        <end position="30"/>
    </location>
</feature>
<sequence>MDTASLSSAASSIAALLVILFVLVGAAFLLRRLRGTAWGQKLNAATQPISVLATRQLGAQHSLVIAEAEGQRFLIGVSRGGITAIGRLCGHD</sequence>